<dbReference type="Pfam" id="PF25902">
    <property type="entry name" value="DUF7961_N"/>
    <property type="match status" value="1"/>
</dbReference>
<dbReference type="Proteomes" id="UP000198888">
    <property type="component" value="Unassembled WGS sequence"/>
</dbReference>
<feature type="domain" description="DUF7961" evidence="1">
    <location>
        <begin position="1"/>
        <end position="53"/>
    </location>
</feature>
<dbReference type="InterPro" id="IPR058993">
    <property type="entry name" value="DUF7961_C"/>
</dbReference>
<sequence length="156" mass="17487">MVWHRDNEDALILLGWEWVRSLSTKVEMEEKYSGETPAKLEPISVNPMNELIDIGPNTAHLNQMPENPFTPGDRVVKKEGHSGDPAVVIEVLPPEAEANIYGNAMEDEGVNVAFPSHLDEGPGDWESIHVAKLASYCDDQDIKQYTYKHSNLEFAE</sequence>
<feature type="domain" description="DUF7961" evidence="2">
    <location>
        <begin position="72"/>
        <end position="153"/>
    </location>
</feature>
<reference evidence="3 4" key="1">
    <citation type="submission" date="2016-10" db="EMBL/GenBank/DDBJ databases">
        <authorList>
            <person name="de Groot N.N."/>
        </authorList>
    </citation>
    <scope>NUCLEOTIDE SEQUENCE [LARGE SCALE GENOMIC DNA]</scope>
    <source>
        <strain evidence="3 4">DSM 22187</strain>
    </source>
</reference>
<evidence type="ECO:0000259" key="2">
    <source>
        <dbReference type="Pfam" id="PF25903"/>
    </source>
</evidence>
<evidence type="ECO:0000259" key="1">
    <source>
        <dbReference type="Pfam" id="PF25902"/>
    </source>
</evidence>
<evidence type="ECO:0000313" key="4">
    <source>
        <dbReference type="Proteomes" id="UP000198888"/>
    </source>
</evidence>
<evidence type="ECO:0000313" key="3">
    <source>
        <dbReference type="EMBL" id="SEJ26146.1"/>
    </source>
</evidence>
<proteinExistence type="predicted"/>
<protein>
    <submittedName>
        <fullName evidence="3">Uncharacterized protein</fullName>
    </submittedName>
</protein>
<dbReference type="STRING" id="1073996.SAMN05444271_1372"/>
<dbReference type="EMBL" id="FNYR01000037">
    <property type="protein sequence ID" value="SEJ26146.1"/>
    <property type="molecule type" value="Genomic_DNA"/>
</dbReference>
<gene>
    <name evidence="3" type="ORF">SAMN05444271_1372</name>
</gene>
<dbReference type="Pfam" id="PF25903">
    <property type="entry name" value="DUF7961_C"/>
    <property type="match status" value="1"/>
</dbReference>
<organism evidence="3 4">
    <name type="scientific">Halohasta litchfieldiae</name>
    <dbReference type="NCBI Taxonomy" id="1073996"/>
    <lineage>
        <taxon>Archaea</taxon>
        <taxon>Methanobacteriati</taxon>
        <taxon>Methanobacteriota</taxon>
        <taxon>Stenosarchaea group</taxon>
        <taxon>Halobacteria</taxon>
        <taxon>Halobacteriales</taxon>
        <taxon>Haloferacaceae</taxon>
        <taxon>Halohasta</taxon>
    </lineage>
</organism>
<name>A0A1H6XDF6_9EURY</name>
<dbReference type="InterPro" id="IPR058992">
    <property type="entry name" value="DUF7961_N"/>
</dbReference>
<keyword evidence="4" id="KW-1185">Reference proteome</keyword>
<accession>A0A1H6XDF6</accession>
<dbReference type="AlphaFoldDB" id="A0A1H6XDF6"/>